<sequence>MVSILTKTINSGNIDNLRKMLFTPNKFTNADIDNSIMELKRKKNSAILDINNTISDKTFNKMIEMLTDYKNSKLVDNKMQLDTHRYMQSYLVGGKKKSRKLRSNKRRTKKRKHKKKNTKKRRK</sequence>
<accession>A0A6C0EIK4</accession>
<reference evidence="2" key="1">
    <citation type="journal article" date="2020" name="Nature">
        <title>Giant virus diversity and host interactions through global metagenomics.</title>
        <authorList>
            <person name="Schulz F."/>
            <person name="Roux S."/>
            <person name="Paez-Espino D."/>
            <person name="Jungbluth S."/>
            <person name="Walsh D.A."/>
            <person name="Denef V.J."/>
            <person name="McMahon K.D."/>
            <person name="Konstantinidis K.T."/>
            <person name="Eloe-Fadrosh E.A."/>
            <person name="Kyrpides N.C."/>
            <person name="Woyke T."/>
        </authorList>
    </citation>
    <scope>NUCLEOTIDE SEQUENCE</scope>
    <source>
        <strain evidence="2">GVMAG-M-3300001348-25</strain>
    </source>
</reference>
<evidence type="ECO:0000256" key="1">
    <source>
        <dbReference type="SAM" id="MobiDB-lite"/>
    </source>
</evidence>
<name>A0A6C0EIK4_9ZZZZ</name>
<evidence type="ECO:0000313" key="2">
    <source>
        <dbReference type="EMBL" id="QHT28109.1"/>
    </source>
</evidence>
<feature type="compositionally biased region" description="Basic residues" evidence="1">
    <location>
        <begin position="94"/>
        <end position="123"/>
    </location>
</feature>
<proteinExistence type="predicted"/>
<feature type="region of interest" description="Disordered" evidence="1">
    <location>
        <begin position="92"/>
        <end position="123"/>
    </location>
</feature>
<dbReference type="AlphaFoldDB" id="A0A6C0EIK4"/>
<protein>
    <submittedName>
        <fullName evidence="2">Uncharacterized protein</fullName>
    </submittedName>
</protein>
<dbReference type="EMBL" id="MN738852">
    <property type="protein sequence ID" value="QHT28109.1"/>
    <property type="molecule type" value="Genomic_DNA"/>
</dbReference>
<organism evidence="2">
    <name type="scientific">viral metagenome</name>
    <dbReference type="NCBI Taxonomy" id="1070528"/>
    <lineage>
        <taxon>unclassified sequences</taxon>
        <taxon>metagenomes</taxon>
        <taxon>organismal metagenomes</taxon>
    </lineage>
</organism>